<dbReference type="PANTHER" id="PTHR19288">
    <property type="entry name" value="4-NITROPHENYLPHOSPHATASE-RELATED"/>
    <property type="match status" value="1"/>
</dbReference>
<dbReference type="InterPro" id="IPR023214">
    <property type="entry name" value="HAD_sf"/>
</dbReference>
<dbReference type="Proteomes" id="UP001597519">
    <property type="component" value="Unassembled WGS sequence"/>
</dbReference>
<proteinExistence type="predicted"/>
<sequence>MNTKGYIFDLDGTIYLGDQLIEGADAAIQQLKTKGHKVAFLTNKSISKRSEYQSKLKKMNIDVEIGEVITSSYIAGLYLKKNLSENGKVLVIGEHTLVEEIEDAEVPITEHFYEAEYVLIGWDRDFNYSKINTAFQAWKAGAVLIATNPDKTCPIQEGEIPDCAAMIGAIESVIDEKIKVIGKPSQIMLNYVIDKVLDLPEENCYMIGDRLETDVRMANETAAVSSVLVMTGITDSSILENSKDKPKYILESVKSIDTL</sequence>
<protein>
    <submittedName>
        <fullName evidence="1">HAD-IIA family hydrolase</fullName>
    </submittedName>
</protein>
<dbReference type="InterPro" id="IPR036412">
    <property type="entry name" value="HAD-like_sf"/>
</dbReference>
<comment type="caution">
    <text evidence="1">The sequence shown here is derived from an EMBL/GenBank/DDBJ whole genome shotgun (WGS) entry which is preliminary data.</text>
</comment>
<evidence type="ECO:0000313" key="2">
    <source>
        <dbReference type="Proteomes" id="UP001597519"/>
    </source>
</evidence>
<keyword evidence="1" id="KW-0378">Hydrolase</keyword>
<evidence type="ECO:0000313" key="1">
    <source>
        <dbReference type="EMBL" id="MFD2830582.1"/>
    </source>
</evidence>
<keyword evidence="2" id="KW-1185">Reference proteome</keyword>
<dbReference type="Gene3D" id="3.40.50.1000">
    <property type="entry name" value="HAD superfamily/HAD-like"/>
    <property type="match status" value="2"/>
</dbReference>
<reference evidence="2" key="1">
    <citation type="journal article" date="2019" name="Int. J. Syst. Evol. Microbiol.">
        <title>The Global Catalogue of Microorganisms (GCM) 10K type strain sequencing project: providing services to taxonomists for standard genome sequencing and annotation.</title>
        <authorList>
            <consortium name="The Broad Institute Genomics Platform"/>
            <consortium name="The Broad Institute Genome Sequencing Center for Infectious Disease"/>
            <person name="Wu L."/>
            <person name="Ma J."/>
        </authorList>
    </citation>
    <scope>NUCLEOTIDE SEQUENCE [LARGE SCALE GENOMIC DNA]</scope>
    <source>
        <strain evidence="2">KCTC 33575</strain>
    </source>
</reference>
<dbReference type="InterPro" id="IPR006357">
    <property type="entry name" value="HAD-SF_hydro_IIA"/>
</dbReference>
<dbReference type="RefSeq" id="WP_377773752.1">
    <property type="nucleotide sequence ID" value="NZ_JBHUOQ010000003.1"/>
</dbReference>
<gene>
    <name evidence="1" type="ORF">ACFSX4_08920</name>
</gene>
<dbReference type="PANTHER" id="PTHR19288:SF46">
    <property type="entry name" value="HALOACID DEHALOGENASE-LIKE HYDROLASE DOMAIN-CONTAINING PROTEIN 2"/>
    <property type="match status" value="1"/>
</dbReference>
<dbReference type="Pfam" id="PF13344">
    <property type="entry name" value="Hydrolase_6"/>
    <property type="match status" value="1"/>
</dbReference>
<dbReference type="SUPFAM" id="SSF56784">
    <property type="entry name" value="HAD-like"/>
    <property type="match status" value="1"/>
</dbReference>
<name>A0ABW5WX48_9STAP</name>
<organism evidence="1 2">
    <name type="scientific">Corticicoccus populi</name>
    <dbReference type="NCBI Taxonomy" id="1812821"/>
    <lineage>
        <taxon>Bacteria</taxon>
        <taxon>Bacillati</taxon>
        <taxon>Bacillota</taxon>
        <taxon>Bacilli</taxon>
        <taxon>Bacillales</taxon>
        <taxon>Staphylococcaceae</taxon>
        <taxon>Corticicoccus</taxon>
    </lineage>
</organism>
<accession>A0ABW5WX48</accession>
<dbReference type="EMBL" id="JBHUOQ010000003">
    <property type="protein sequence ID" value="MFD2830582.1"/>
    <property type="molecule type" value="Genomic_DNA"/>
</dbReference>
<dbReference type="NCBIfam" id="TIGR01460">
    <property type="entry name" value="HAD-SF-IIA"/>
    <property type="match status" value="1"/>
</dbReference>
<dbReference type="Pfam" id="PF13242">
    <property type="entry name" value="Hydrolase_like"/>
    <property type="match status" value="1"/>
</dbReference>
<dbReference type="GO" id="GO:0016787">
    <property type="term" value="F:hydrolase activity"/>
    <property type="evidence" value="ECO:0007669"/>
    <property type="project" value="UniProtKB-KW"/>
</dbReference>